<dbReference type="RefSeq" id="XP_015652289.1">
    <property type="nucleotide sequence ID" value="XM_015808969.1"/>
</dbReference>
<dbReference type="RefSeq" id="XP_015652291.1">
    <property type="nucleotide sequence ID" value="XM_015808971.1"/>
</dbReference>
<proteinExistence type="predicted"/>
<dbReference type="AlphaFoldDB" id="A0A0M9FQ80"/>
<dbReference type="EMBL" id="LGTL01000032">
    <property type="protein sequence ID" value="KPA73850.1"/>
    <property type="molecule type" value="Genomic_DNA"/>
</dbReference>
<dbReference type="EMBL" id="LGTL01000032">
    <property type="protein sequence ID" value="KPA73852.1"/>
    <property type="molecule type" value="Genomic_DNA"/>
</dbReference>
<dbReference type="Proteomes" id="UP000037923">
    <property type="component" value="Unassembled WGS sequence"/>
</dbReference>
<sequence length="306" mass="33727">MAIEGTQQTEGVCRAQKEWVLKVKSTATLLSRSAAQAQRNFDQYLTAMEHVAALYKDYGALLSTAKAPFLAIEADIPDLAELKANTARMHAIVHRWEHSEVLYAVRGQLHVQTDVLKSRSALAAKALDGCVERENLMSAYVVKSARLARKLRNQSPEAEELQKECDKLERRLGEMQATTQKNVEAVAVKSSASLTHLTAKFCKAMYKNGAYLEKKFRPSHLGVGEEDVSSFSETDENSAITGVFGGLRSPQSERSSVTASGIYGLNRNRYHPQEAQRPLLAAVDNPQSTGIPLRYHPEAPTAVNTQ</sequence>
<dbReference type="OMA" id="MHKNGAF"/>
<comment type="caution">
    <text evidence="2">The sequence shown here is derived from an EMBL/GenBank/DDBJ whole genome shotgun (WGS) entry which is preliminary data.</text>
</comment>
<accession>A0A0M9FQ80</accession>
<organism evidence="2 3">
    <name type="scientific">Leptomonas pyrrhocoris</name>
    <name type="common">Firebug parasite</name>
    <dbReference type="NCBI Taxonomy" id="157538"/>
    <lineage>
        <taxon>Eukaryota</taxon>
        <taxon>Discoba</taxon>
        <taxon>Euglenozoa</taxon>
        <taxon>Kinetoplastea</taxon>
        <taxon>Metakinetoplastina</taxon>
        <taxon>Trypanosomatida</taxon>
        <taxon>Trypanosomatidae</taxon>
        <taxon>Leishmaniinae</taxon>
        <taxon>Leptomonas</taxon>
    </lineage>
</organism>
<evidence type="ECO:0008006" key="4">
    <source>
        <dbReference type="Google" id="ProtNLM"/>
    </source>
</evidence>
<gene>
    <name evidence="2" type="ORF">ABB37_09487</name>
</gene>
<keyword evidence="1" id="KW-0175">Coiled coil</keyword>
<dbReference type="GeneID" id="26909770"/>
<name>A0A0M9FQ80_LEPPY</name>
<keyword evidence="3" id="KW-1185">Reference proteome</keyword>
<evidence type="ECO:0000313" key="3">
    <source>
        <dbReference type="Proteomes" id="UP000037923"/>
    </source>
</evidence>
<dbReference type="RefSeq" id="XP_015652290.1">
    <property type="nucleotide sequence ID" value="XM_015808970.1"/>
</dbReference>
<protein>
    <recommendedName>
        <fullName evidence="4">BAR domain-containing protein</fullName>
    </recommendedName>
</protein>
<feature type="coiled-coil region" evidence="1">
    <location>
        <begin position="151"/>
        <end position="178"/>
    </location>
</feature>
<dbReference type="VEuPathDB" id="TriTrypDB:LpyrH10_32_0200"/>
<reference evidence="2 3" key="1">
    <citation type="submission" date="2015-07" db="EMBL/GenBank/DDBJ databases">
        <title>High-quality genome of monoxenous trypanosomatid Leptomonas pyrrhocoris.</title>
        <authorList>
            <person name="Flegontov P."/>
            <person name="Butenko A."/>
            <person name="Firsov S."/>
            <person name="Vlcek C."/>
            <person name="Logacheva M.D."/>
            <person name="Field M."/>
            <person name="Filatov D."/>
            <person name="Flegontova O."/>
            <person name="Gerasimov E."/>
            <person name="Jackson A.P."/>
            <person name="Kelly S."/>
            <person name="Opperdoes F."/>
            <person name="O'Reilly A."/>
            <person name="Votypka J."/>
            <person name="Yurchenko V."/>
            <person name="Lukes J."/>
        </authorList>
    </citation>
    <scope>NUCLEOTIDE SEQUENCE [LARGE SCALE GENOMIC DNA]</scope>
    <source>
        <strain evidence="2">H10</strain>
    </source>
</reference>
<evidence type="ECO:0000313" key="2">
    <source>
        <dbReference type="EMBL" id="KPA73850.1"/>
    </source>
</evidence>
<dbReference type="OrthoDB" id="259010at2759"/>
<dbReference type="EMBL" id="LGTL01000032">
    <property type="protein sequence ID" value="KPA73851.1"/>
    <property type="molecule type" value="Genomic_DNA"/>
</dbReference>
<evidence type="ECO:0000256" key="1">
    <source>
        <dbReference type="SAM" id="Coils"/>
    </source>
</evidence>